<sequence length="153" mass="17096">MTRIDFAFGAPDRLRMACQVVRKRVLAGQRLVVYCKDGSRLAAFDRMLWAFDDTAFVPHVLANDPLAPETPVVLTAGEPLQALQAAGQPDQPQPWLLNLDDDCPPGFDAFERLLEIVSDDPDDKQAARQRWRTYQTAGHVPQSHDLSRKAQDG</sequence>
<dbReference type="Proteomes" id="UP000507140">
    <property type="component" value="Unassembled WGS sequence"/>
</dbReference>
<evidence type="ECO:0000256" key="1">
    <source>
        <dbReference type="SAM" id="MobiDB-lite"/>
    </source>
</evidence>
<evidence type="ECO:0000313" key="2">
    <source>
        <dbReference type="EMBL" id="CAB3874154.1"/>
    </source>
</evidence>
<evidence type="ECO:0000313" key="4">
    <source>
        <dbReference type="Proteomes" id="UP000507140"/>
    </source>
</evidence>
<reference evidence="3 5" key="2">
    <citation type="submission" date="2022-09" db="EMBL/GenBank/DDBJ databases">
        <title>Intensive care unit water sources are persistently colonized with multi-drug resistant bacteria and are the site of extensive horizontal gene transfer of antibiotic resistance genes.</title>
        <authorList>
            <person name="Diorio-Toth L."/>
        </authorList>
    </citation>
    <scope>NUCLEOTIDE SEQUENCE [LARGE SCALE GENOMIC DNA]</scope>
    <source>
        <strain evidence="3 5">GD03967</strain>
    </source>
</reference>
<evidence type="ECO:0000313" key="5">
    <source>
        <dbReference type="Proteomes" id="UP001158644"/>
    </source>
</evidence>
<organism evidence="3 5">
    <name type="scientific">Achromobacter mucicolens</name>
    <dbReference type="NCBI Taxonomy" id="1389922"/>
    <lineage>
        <taxon>Bacteria</taxon>
        <taxon>Pseudomonadati</taxon>
        <taxon>Pseudomonadota</taxon>
        <taxon>Betaproteobacteria</taxon>
        <taxon>Burkholderiales</taxon>
        <taxon>Alcaligenaceae</taxon>
        <taxon>Achromobacter</taxon>
    </lineage>
</organism>
<dbReference type="AlphaFoldDB" id="A0ABD4YUU3"/>
<reference evidence="2 4" key="1">
    <citation type="submission" date="2020-04" db="EMBL/GenBank/DDBJ databases">
        <authorList>
            <person name="De Canck E."/>
        </authorList>
    </citation>
    <scope>NUCLEOTIDE SEQUENCE [LARGE SCALE GENOMIC DNA]</scope>
    <source>
        <strain evidence="2 4">LMG 3415</strain>
    </source>
</reference>
<gene>
    <name evidence="2" type="ORF">LMG3415_03103</name>
    <name evidence="3" type="ORF">N5C72_13365</name>
</gene>
<dbReference type="InterPro" id="IPR007459">
    <property type="entry name" value="DNA_pol3_chi"/>
</dbReference>
<protein>
    <submittedName>
        <fullName evidence="3">DNA polymerase III subunit chi</fullName>
    </submittedName>
</protein>
<feature type="region of interest" description="Disordered" evidence="1">
    <location>
        <begin position="134"/>
        <end position="153"/>
    </location>
</feature>
<dbReference type="EMBL" id="JAOBZK010000016">
    <property type="protein sequence ID" value="MDH1179070.1"/>
    <property type="molecule type" value="Genomic_DNA"/>
</dbReference>
<dbReference type="InterPro" id="IPR036768">
    <property type="entry name" value="PolIII_chi_sf"/>
</dbReference>
<dbReference type="PANTHER" id="PTHR38767">
    <property type="entry name" value="DNA POLYMERASE III SUBUNIT CHI"/>
    <property type="match status" value="1"/>
</dbReference>
<dbReference type="Gene3D" id="3.40.50.10110">
    <property type="entry name" value="DNA polymerase III subunit chi"/>
    <property type="match status" value="1"/>
</dbReference>
<dbReference type="EMBL" id="CADIKR010000003">
    <property type="protein sequence ID" value="CAB3874154.1"/>
    <property type="molecule type" value="Genomic_DNA"/>
</dbReference>
<dbReference type="RefSeq" id="WP_180099051.1">
    <property type="nucleotide sequence ID" value="NZ_CADIKR010000003.1"/>
</dbReference>
<dbReference type="PANTHER" id="PTHR38767:SF1">
    <property type="entry name" value="DNA POLYMERASE III SUBUNIT CHI"/>
    <property type="match status" value="1"/>
</dbReference>
<dbReference type="SUPFAM" id="SSF102400">
    <property type="entry name" value="DNA polymerase III chi subunit"/>
    <property type="match status" value="1"/>
</dbReference>
<accession>A0ABD4YUU3</accession>
<name>A0ABD4YUU3_9BURK</name>
<comment type="caution">
    <text evidence="3">The sequence shown here is derived from an EMBL/GenBank/DDBJ whole genome shotgun (WGS) entry which is preliminary data.</text>
</comment>
<proteinExistence type="predicted"/>
<dbReference type="Proteomes" id="UP001158644">
    <property type="component" value="Unassembled WGS sequence"/>
</dbReference>
<evidence type="ECO:0000313" key="3">
    <source>
        <dbReference type="EMBL" id="MDH1179070.1"/>
    </source>
</evidence>
<dbReference type="Pfam" id="PF04364">
    <property type="entry name" value="DNA_pol3_chi"/>
    <property type="match status" value="1"/>
</dbReference>
<keyword evidence="4" id="KW-1185">Reference proteome</keyword>